<organism evidence="6 7">
    <name type="scientific">Gallibacterium salpingitidis</name>
    <dbReference type="NCBI Taxonomy" id="505341"/>
    <lineage>
        <taxon>Bacteria</taxon>
        <taxon>Pseudomonadati</taxon>
        <taxon>Pseudomonadota</taxon>
        <taxon>Gammaproteobacteria</taxon>
        <taxon>Pasteurellales</taxon>
        <taxon>Pasteurellaceae</taxon>
        <taxon>Gallibacterium</taxon>
    </lineage>
</organism>
<keyword evidence="4 6" id="KW-0067">ATP-binding</keyword>
<dbReference type="Proteomes" id="UP000092649">
    <property type="component" value="Unassembled WGS sequence"/>
</dbReference>
<dbReference type="PROSITE" id="PS50893">
    <property type="entry name" value="ABC_TRANSPORTER_2"/>
    <property type="match status" value="1"/>
</dbReference>
<dbReference type="SUPFAM" id="SSF52540">
    <property type="entry name" value="P-loop containing nucleoside triphosphate hydrolases"/>
    <property type="match status" value="1"/>
</dbReference>
<keyword evidence="3" id="KW-0547">Nucleotide-binding</keyword>
<dbReference type="PATRIC" id="fig|505341.3.peg.1290"/>
<evidence type="ECO:0000313" key="6">
    <source>
        <dbReference type="EMBL" id="OBW94297.1"/>
    </source>
</evidence>
<comment type="similarity">
    <text evidence="1">Belongs to the ABC transporter superfamily.</text>
</comment>
<dbReference type="OrthoDB" id="5292475at2"/>
<sequence length="211" mass="23161">MNILSVQQLCIAIQGRMVIKNISFALNDQQRLFLLGEIGAGKSTLLHSLLGFVPIQNGQIKWFDKVCVTEADFQALRGGTIGLCFQNAEDQLFGPTVLDDVAFGPLNQGLSREAAYTQAEQQLLALDIIKLKDRAINATSGGEKTFIALAGVLAMEPKVLLLDEPTNGLDSKNKDKLINLLQELQLPMIIASHDQHFVRRLADTTVYLGEK</sequence>
<dbReference type="AlphaFoldDB" id="A0A1A7NVR2"/>
<dbReference type="GO" id="GO:0016887">
    <property type="term" value="F:ATP hydrolysis activity"/>
    <property type="evidence" value="ECO:0007669"/>
    <property type="project" value="InterPro"/>
</dbReference>
<keyword evidence="7" id="KW-1185">Reference proteome</keyword>
<evidence type="ECO:0000256" key="3">
    <source>
        <dbReference type="ARBA" id="ARBA00022741"/>
    </source>
</evidence>
<dbReference type="SMART" id="SM00382">
    <property type="entry name" value="AAA"/>
    <property type="match status" value="1"/>
</dbReference>
<dbReference type="InterPro" id="IPR003439">
    <property type="entry name" value="ABC_transporter-like_ATP-bd"/>
</dbReference>
<dbReference type="Gene3D" id="3.40.50.300">
    <property type="entry name" value="P-loop containing nucleotide triphosphate hydrolases"/>
    <property type="match status" value="1"/>
</dbReference>
<dbReference type="Pfam" id="PF00005">
    <property type="entry name" value="ABC_tran"/>
    <property type="match status" value="1"/>
</dbReference>
<dbReference type="PANTHER" id="PTHR43553:SF24">
    <property type="entry name" value="ENERGY-COUPLING FACTOR TRANSPORTER ATP-BINDING PROTEIN ECFA1"/>
    <property type="match status" value="1"/>
</dbReference>
<dbReference type="GO" id="GO:0043190">
    <property type="term" value="C:ATP-binding cassette (ABC) transporter complex"/>
    <property type="evidence" value="ECO:0007669"/>
    <property type="project" value="TreeGrafter"/>
</dbReference>
<feature type="domain" description="ABC transporter" evidence="5">
    <location>
        <begin position="4"/>
        <end position="211"/>
    </location>
</feature>
<evidence type="ECO:0000313" key="7">
    <source>
        <dbReference type="Proteomes" id="UP000092649"/>
    </source>
</evidence>
<dbReference type="InterPro" id="IPR015856">
    <property type="entry name" value="ABC_transpr_CbiO/EcfA_su"/>
</dbReference>
<dbReference type="EMBL" id="JTJL01000027">
    <property type="protein sequence ID" value="OBW94297.1"/>
    <property type="molecule type" value="Genomic_DNA"/>
</dbReference>
<dbReference type="GO" id="GO:0042626">
    <property type="term" value="F:ATPase-coupled transmembrane transporter activity"/>
    <property type="evidence" value="ECO:0007669"/>
    <property type="project" value="TreeGrafter"/>
</dbReference>
<evidence type="ECO:0000259" key="5">
    <source>
        <dbReference type="PROSITE" id="PS50893"/>
    </source>
</evidence>
<protein>
    <submittedName>
        <fullName evidence="6">Cobalt ABC transporter ATP-binding protein</fullName>
    </submittedName>
</protein>
<evidence type="ECO:0000256" key="4">
    <source>
        <dbReference type="ARBA" id="ARBA00022840"/>
    </source>
</evidence>
<keyword evidence="2" id="KW-0813">Transport</keyword>
<dbReference type="InterPro" id="IPR050095">
    <property type="entry name" value="ECF_ABC_transporter_ATP-bd"/>
</dbReference>
<reference evidence="6 7" key="1">
    <citation type="submission" date="2014-11" db="EMBL/GenBank/DDBJ databases">
        <title>Pan-genome of Gallibacterium spp.</title>
        <authorList>
            <person name="Kudirkiene E."/>
            <person name="Bojesen A.M."/>
        </authorList>
    </citation>
    <scope>NUCLEOTIDE SEQUENCE [LARGE SCALE GENOMIC DNA]</scope>
    <source>
        <strain evidence="6 7">F150</strain>
    </source>
</reference>
<gene>
    <name evidence="6" type="ORF">QS62_06420</name>
</gene>
<dbReference type="GO" id="GO:0005524">
    <property type="term" value="F:ATP binding"/>
    <property type="evidence" value="ECO:0007669"/>
    <property type="project" value="UniProtKB-KW"/>
</dbReference>
<dbReference type="CDD" id="cd03225">
    <property type="entry name" value="ABC_cobalt_CbiO_domain1"/>
    <property type="match status" value="1"/>
</dbReference>
<dbReference type="RefSeq" id="WP_066107617.1">
    <property type="nucleotide sequence ID" value="NZ_JTJL01000027.1"/>
</dbReference>
<dbReference type="InterPro" id="IPR027417">
    <property type="entry name" value="P-loop_NTPase"/>
</dbReference>
<comment type="caution">
    <text evidence="6">The sequence shown here is derived from an EMBL/GenBank/DDBJ whole genome shotgun (WGS) entry which is preliminary data.</text>
</comment>
<accession>A0A1A7NVR2</accession>
<dbReference type="PANTHER" id="PTHR43553">
    <property type="entry name" value="HEAVY METAL TRANSPORTER"/>
    <property type="match status" value="1"/>
</dbReference>
<name>A0A1A7NVR2_9PAST</name>
<evidence type="ECO:0000256" key="1">
    <source>
        <dbReference type="ARBA" id="ARBA00005417"/>
    </source>
</evidence>
<evidence type="ECO:0000256" key="2">
    <source>
        <dbReference type="ARBA" id="ARBA00022448"/>
    </source>
</evidence>
<dbReference type="InterPro" id="IPR003593">
    <property type="entry name" value="AAA+_ATPase"/>
</dbReference>
<proteinExistence type="inferred from homology"/>